<proteinExistence type="predicted"/>
<protein>
    <submittedName>
        <fullName evidence="2">Uncharacterized protein LOC107773081</fullName>
    </submittedName>
</protein>
<dbReference type="OrthoDB" id="1228139at2759"/>
<keyword evidence="1" id="KW-1185">Reference proteome</keyword>
<dbReference type="PaxDb" id="4097-A0A1S3Y775"/>
<reference evidence="2" key="2">
    <citation type="submission" date="2025-08" db="UniProtKB">
        <authorList>
            <consortium name="RefSeq"/>
        </authorList>
    </citation>
    <scope>IDENTIFICATION</scope>
    <source>
        <tissue evidence="2">Leaf</tissue>
    </source>
</reference>
<evidence type="ECO:0000313" key="1">
    <source>
        <dbReference type="Proteomes" id="UP000790787"/>
    </source>
</evidence>
<dbReference type="RefSeq" id="XP_016448015.1">
    <property type="nucleotide sequence ID" value="XM_016592529.1"/>
</dbReference>
<accession>A0A1S3Y775</accession>
<evidence type="ECO:0000313" key="2">
    <source>
        <dbReference type="RefSeq" id="XP_016448015.2"/>
    </source>
</evidence>
<dbReference type="RefSeq" id="XP_016448015.2">
    <property type="nucleotide sequence ID" value="XM_016592529.2"/>
</dbReference>
<dbReference type="AlphaFoldDB" id="A0A1S3Y775"/>
<organism evidence="1 2">
    <name type="scientific">Nicotiana tabacum</name>
    <name type="common">Common tobacco</name>
    <dbReference type="NCBI Taxonomy" id="4097"/>
    <lineage>
        <taxon>Eukaryota</taxon>
        <taxon>Viridiplantae</taxon>
        <taxon>Streptophyta</taxon>
        <taxon>Embryophyta</taxon>
        <taxon>Tracheophyta</taxon>
        <taxon>Spermatophyta</taxon>
        <taxon>Magnoliopsida</taxon>
        <taxon>eudicotyledons</taxon>
        <taxon>Gunneridae</taxon>
        <taxon>Pentapetalae</taxon>
        <taxon>asterids</taxon>
        <taxon>lamiids</taxon>
        <taxon>Solanales</taxon>
        <taxon>Solanaceae</taxon>
        <taxon>Nicotianoideae</taxon>
        <taxon>Nicotianeae</taxon>
        <taxon>Nicotiana</taxon>
    </lineage>
</organism>
<dbReference type="Proteomes" id="UP000790787">
    <property type="component" value="Chromosome 12"/>
</dbReference>
<name>A0A1S3Y775_TOBAC</name>
<sequence length="134" mass="14795">MTMMESNSSMNPLHGFFDIESMSHHVFCMFCGFTATRKDGRSDSHGKGTLTLFYSFPTMVALSFLVSCCKFNPLHVDRIYPLKYDQNYLGGSSAGLSLVFGGPITSLGTCKISRRCKSLQLNPEPSLGRSMKTS</sequence>
<dbReference type="GeneID" id="107773081"/>
<reference evidence="1" key="1">
    <citation type="journal article" date="2014" name="Nat. Commun.">
        <title>The tobacco genome sequence and its comparison with those of tomato and potato.</title>
        <authorList>
            <person name="Sierro N."/>
            <person name="Battey J.N."/>
            <person name="Ouadi S."/>
            <person name="Bakaher N."/>
            <person name="Bovet L."/>
            <person name="Willig A."/>
            <person name="Goepfert S."/>
            <person name="Peitsch M.C."/>
            <person name="Ivanov N.V."/>
        </authorList>
    </citation>
    <scope>NUCLEOTIDE SEQUENCE [LARGE SCALE GENOMIC DNA]</scope>
</reference>
<dbReference type="KEGG" id="nta:107773081"/>
<gene>
    <name evidence="2" type="primary">LOC107773081</name>
</gene>